<protein>
    <submittedName>
        <fullName evidence="1">Uncharacterized protein</fullName>
    </submittedName>
</protein>
<accession>A0ACC2WPX8</accession>
<gene>
    <name evidence="1" type="ORF">QFC20_002000</name>
</gene>
<dbReference type="EMBL" id="JASBWS010000013">
    <property type="protein sequence ID" value="KAJ9113112.1"/>
    <property type="molecule type" value="Genomic_DNA"/>
</dbReference>
<comment type="caution">
    <text evidence="1">The sequence shown here is derived from an EMBL/GenBank/DDBJ whole genome shotgun (WGS) entry which is preliminary data.</text>
</comment>
<evidence type="ECO:0000313" key="2">
    <source>
        <dbReference type="Proteomes" id="UP001230649"/>
    </source>
</evidence>
<proteinExistence type="predicted"/>
<organism evidence="1 2">
    <name type="scientific">Naganishia adeliensis</name>
    <dbReference type="NCBI Taxonomy" id="92952"/>
    <lineage>
        <taxon>Eukaryota</taxon>
        <taxon>Fungi</taxon>
        <taxon>Dikarya</taxon>
        <taxon>Basidiomycota</taxon>
        <taxon>Agaricomycotina</taxon>
        <taxon>Tremellomycetes</taxon>
        <taxon>Filobasidiales</taxon>
        <taxon>Filobasidiaceae</taxon>
        <taxon>Naganishia</taxon>
    </lineage>
</organism>
<sequence length="315" mass="34784">MVYPADFPAGSRKGTFSPKDRLKKPFLHLVLLAEVLDPFSTYGIPYDDLTLKTPDNVKIRAYLIYAKNRTDIESLKRSHNARRKTEEKADADATQPLSEEQAQFAKSRPTVLLYHANAGNMGHRIPLAHIFWNNMGCNVMMLSYRGYGLSEGSPSEKGMRIDAQAALNHVKSHPVLRDTKKIVFGQSIGGAVSIDVAGRNPDDVHGVILENTLISIRTLVPLIMPYFKPFLVVPSLLTEQWDATKTIPTIKPETPMLLLAGQKDELVLPVQMREIKALREKAGGKVKWVEFPNGTHSKPSSPDDAGDGALTGYGA</sequence>
<name>A0ACC2WPX8_9TREE</name>
<reference evidence="1" key="1">
    <citation type="submission" date="2023-04" db="EMBL/GenBank/DDBJ databases">
        <title>Draft Genome sequencing of Naganishia species isolated from polar environments using Oxford Nanopore Technology.</title>
        <authorList>
            <person name="Leo P."/>
            <person name="Venkateswaran K."/>
        </authorList>
    </citation>
    <scope>NUCLEOTIDE SEQUENCE</scope>
    <source>
        <strain evidence="1">MNA-CCFEE 5262</strain>
    </source>
</reference>
<evidence type="ECO:0000313" key="1">
    <source>
        <dbReference type="EMBL" id="KAJ9113112.1"/>
    </source>
</evidence>
<keyword evidence="2" id="KW-1185">Reference proteome</keyword>
<dbReference type="Proteomes" id="UP001230649">
    <property type="component" value="Unassembled WGS sequence"/>
</dbReference>